<feature type="transmembrane region" description="Helical" evidence="1">
    <location>
        <begin position="118"/>
        <end position="145"/>
    </location>
</feature>
<feature type="transmembrane region" description="Helical" evidence="1">
    <location>
        <begin position="70"/>
        <end position="97"/>
    </location>
</feature>
<feature type="transmembrane region" description="Helical" evidence="1">
    <location>
        <begin position="20"/>
        <end position="41"/>
    </location>
</feature>
<dbReference type="AlphaFoldDB" id="A0A3N5C9M2"/>
<dbReference type="Proteomes" id="UP000276443">
    <property type="component" value="Unassembled WGS sequence"/>
</dbReference>
<evidence type="ECO:0000313" key="2">
    <source>
        <dbReference type="EMBL" id="RPF55285.1"/>
    </source>
</evidence>
<gene>
    <name evidence="2" type="ORF">EDC24_0156</name>
</gene>
<keyword evidence="1" id="KW-0472">Membrane</keyword>
<accession>A0A3N5C9M2</accession>
<name>A0A3N5C9M2_9BACI</name>
<organism evidence="2 3">
    <name type="scientific">Aquisalibacillus elongatus</name>
    <dbReference type="NCBI Taxonomy" id="485577"/>
    <lineage>
        <taxon>Bacteria</taxon>
        <taxon>Bacillati</taxon>
        <taxon>Bacillota</taxon>
        <taxon>Bacilli</taxon>
        <taxon>Bacillales</taxon>
        <taxon>Bacillaceae</taxon>
        <taxon>Aquisalibacillus</taxon>
    </lineage>
</organism>
<dbReference type="RefSeq" id="WP_124218963.1">
    <property type="nucleotide sequence ID" value="NZ_RKRF01000007.1"/>
</dbReference>
<feature type="transmembrane region" description="Helical" evidence="1">
    <location>
        <begin position="246"/>
        <end position="266"/>
    </location>
</feature>
<evidence type="ECO:0000313" key="3">
    <source>
        <dbReference type="Proteomes" id="UP000276443"/>
    </source>
</evidence>
<protein>
    <recommendedName>
        <fullName evidence="4">ABC-2 family transporter</fullName>
    </recommendedName>
</protein>
<evidence type="ECO:0000256" key="1">
    <source>
        <dbReference type="SAM" id="Phobius"/>
    </source>
</evidence>
<dbReference type="EMBL" id="RKRF01000007">
    <property type="protein sequence ID" value="RPF55285.1"/>
    <property type="molecule type" value="Genomic_DNA"/>
</dbReference>
<sequence length="277" mass="31541">MRNFLKLTNFEFNRISKLLFSLMGFVLLIQLIGVFFEVWMYNNRIDSLMTENQMTEAQALNQVGELSFAMVMYSMFFLGPIFISVGAMLFYIFLIWYREWFGKNTFIYRLLMLPTERINIFFSKLVTIVVATLTLVGFQFLALLIENSIFNALVSDPFLSEMNVVNLISQDPLISMIFPHSLDGILLVYGFGAVIVGVLFTAILLERSYRIKGIAAAILYAIVVSALLASPFAVNELLLNGYMYPGEILFTFAVMALLVLMVSIVISRKLLNDKIRV</sequence>
<evidence type="ECO:0008006" key="4">
    <source>
        <dbReference type="Google" id="ProtNLM"/>
    </source>
</evidence>
<feature type="transmembrane region" description="Helical" evidence="1">
    <location>
        <begin position="185"/>
        <end position="205"/>
    </location>
</feature>
<keyword evidence="3" id="KW-1185">Reference proteome</keyword>
<reference evidence="2 3" key="1">
    <citation type="submission" date="2018-11" db="EMBL/GenBank/DDBJ databases">
        <title>Genomic Encyclopedia of Type Strains, Phase IV (KMG-IV): sequencing the most valuable type-strain genomes for metagenomic binning, comparative biology and taxonomic classification.</title>
        <authorList>
            <person name="Goeker M."/>
        </authorList>
    </citation>
    <scope>NUCLEOTIDE SEQUENCE [LARGE SCALE GENOMIC DNA]</scope>
    <source>
        <strain evidence="2 3">DSM 18090</strain>
    </source>
</reference>
<dbReference type="OrthoDB" id="1751619at2"/>
<feature type="transmembrane region" description="Helical" evidence="1">
    <location>
        <begin position="217"/>
        <end position="234"/>
    </location>
</feature>
<keyword evidence="1" id="KW-0812">Transmembrane</keyword>
<keyword evidence="1" id="KW-1133">Transmembrane helix</keyword>
<proteinExistence type="predicted"/>
<comment type="caution">
    <text evidence="2">The sequence shown here is derived from an EMBL/GenBank/DDBJ whole genome shotgun (WGS) entry which is preliminary data.</text>
</comment>